<dbReference type="PROSITE" id="PS50943">
    <property type="entry name" value="HTH_CROC1"/>
    <property type="match status" value="1"/>
</dbReference>
<protein>
    <recommendedName>
        <fullName evidence="1">HTH cro/C1-type domain-containing protein</fullName>
    </recommendedName>
</protein>
<comment type="caution">
    <text evidence="2">The sequence shown here is derived from an EMBL/GenBank/DDBJ whole genome shotgun (WGS) entry which is preliminary data.</text>
</comment>
<accession>A0A087A908</accession>
<name>A0A087A908_9BIFI</name>
<dbReference type="CDD" id="cd00093">
    <property type="entry name" value="HTH_XRE"/>
    <property type="match status" value="1"/>
</dbReference>
<dbReference type="AlphaFoldDB" id="A0A087A908"/>
<reference evidence="2 3" key="1">
    <citation type="submission" date="2014-03" db="EMBL/GenBank/DDBJ databases">
        <title>Genomics of Bifidobacteria.</title>
        <authorList>
            <person name="Ventura M."/>
            <person name="Milani C."/>
            <person name="Lugli G.A."/>
        </authorList>
    </citation>
    <scope>NUCLEOTIDE SEQUENCE [LARGE SCALE GENOMIC DNA]</scope>
    <source>
        <strain evidence="2 3">DSM 23973</strain>
    </source>
</reference>
<dbReference type="EMBL" id="JGYS01000006">
    <property type="protein sequence ID" value="KFI55258.1"/>
    <property type="molecule type" value="Genomic_DNA"/>
</dbReference>
<dbReference type="eggNOG" id="ENOG5031YAE">
    <property type="taxonomic scope" value="Bacteria"/>
</dbReference>
<evidence type="ECO:0000259" key="1">
    <source>
        <dbReference type="PROSITE" id="PS50943"/>
    </source>
</evidence>
<feature type="domain" description="HTH cro/C1-type" evidence="1">
    <location>
        <begin position="3"/>
        <end position="58"/>
    </location>
</feature>
<organism evidence="2 3">
    <name type="scientific">Bifidobacterium callitrichos DSM 23973</name>
    <dbReference type="NCBI Taxonomy" id="1437609"/>
    <lineage>
        <taxon>Bacteria</taxon>
        <taxon>Bacillati</taxon>
        <taxon>Actinomycetota</taxon>
        <taxon>Actinomycetes</taxon>
        <taxon>Bifidobacteriales</taxon>
        <taxon>Bifidobacteriaceae</taxon>
        <taxon>Bifidobacterium</taxon>
    </lineage>
</organism>
<sequence>MTLRELREAKGWTQAQLAKASGVPQQVISAYERGAKDWRHMPLERAIALADALDCDDLRHIGD</sequence>
<dbReference type="Pfam" id="PF01381">
    <property type="entry name" value="HTH_3"/>
    <property type="match status" value="1"/>
</dbReference>
<dbReference type="STRING" id="1437609.BCAL_1274"/>
<dbReference type="SMART" id="SM00530">
    <property type="entry name" value="HTH_XRE"/>
    <property type="match status" value="1"/>
</dbReference>
<gene>
    <name evidence="2" type="ORF">BCAL_1274</name>
</gene>
<dbReference type="OrthoDB" id="9803128at2"/>
<dbReference type="SUPFAM" id="SSF47413">
    <property type="entry name" value="lambda repressor-like DNA-binding domains"/>
    <property type="match status" value="1"/>
</dbReference>
<dbReference type="Proteomes" id="UP000029072">
    <property type="component" value="Unassembled WGS sequence"/>
</dbReference>
<evidence type="ECO:0000313" key="3">
    <source>
        <dbReference type="Proteomes" id="UP000029072"/>
    </source>
</evidence>
<dbReference type="Gene3D" id="1.10.260.40">
    <property type="entry name" value="lambda repressor-like DNA-binding domains"/>
    <property type="match status" value="1"/>
</dbReference>
<dbReference type="RefSeq" id="WP_043164573.1">
    <property type="nucleotide sequence ID" value="NZ_JDUV01000003.1"/>
</dbReference>
<dbReference type="InterPro" id="IPR001387">
    <property type="entry name" value="Cro/C1-type_HTH"/>
</dbReference>
<dbReference type="InterPro" id="IPR010982">
    <property type="entry name" value="Lambda_DNA-bd_dom_sf"/>
</dbReference>
<dbReference type="GO" id="GO:0003677">
    <property type="term" value="F:DNA binding"/>
    <property type="evidence" value="ECO:0007669"/>
    <property type="project" value="InterPro"/>
</dbReference>
<proteinExistence type="predicted"/>
<evidence type="ECO:0000313" key="2">
    <source>
        <dbReference type="EMBL" id="KFI55258.1"/>
    </source>
</evidence>